<organism evidence="1 2">
    <name type="scientific">Zooshikella harenae</name>
    <dbReference type="NCBI Taxonomy" id="2827238"/>
    <lineage>
        <taxon>Bacteria</taxon>
        <taxon>Pseudomonadati</taxon>
        <taxon>Pseudomonadota</taxon>
        <taxon>Gammaproteobacteria</taxon>
        <taxon>Oceanospirillales</taxon>
        <taxon>Zooshikellaceae</taxon>
        <taxon>Zooshikella</taxon>
    </lineage>
</organism>
<evidence type="ECO:0000313" key="1">
    <source>
        <dbReference type="EMBL" id="MBU2710792.1"/>
    </source>
</evidence>
<dbReference type="Gene3D" id="3.40.630.30">
    <property type="match status" value="1"/>
</dbReference>
<dbReference type="SUPFAM" id="SSF55729">
    <property type="entry name" value="Acyl-CoA N-acyltransferases (Nat)"/>
    <property type="match status" value="1"/>
</dbReference>
<name>A0ABS5Z9R5_9GAMM</name>
<dbReference type="Proteomes" id="UP000690515">
    <property type="component" value="Unassembled WGS sequence"/>
</dbReference>
<comment type="caution">
    <text evidence="1">The sequence shown here is derived from an EMBL/GenBank/DDBJ whole genome shotgun (WGS) entry which is preliminary data.</text>
</comment>
<reference evidence="1 2" key="1">
    <citation type="submission" date="2021-04" db="EMBL/GenBank/DDBJ databases">
        <authorList>
            <person name="Pira H."/>
            <person name="Risdian C."/>
            <person name="Wink J."/>
        </authorList>
    </citation>
    <scope>NUCLEOTIDE SEQUENCE [LARGE SCALE GENOMIC DNA]</scope>
    <source>
        <strain evidence="1 2">WH53</strain>
    </source>
</reference>
<keyword evidence="2" id="KW-1185">Reference proteome</keyword>
<sequence>MQLKIAKPEDIDSTLALHYKYQIDSINEKDKESGFVTTAFTKEQLTSLIQEEQGLFIAKDGETVVAYVMAASWKFWSSWPMFAHMIKDLPNLTYFGQTLSIENSYQYGPVCIDKHLRGSGTLENIFHFAKKEMSKRYPILVTFINKINTRSFEAHTRKLGLDVVQEFTYNNNDYYELACHTQGKC</sequence>
<evidence type="ECO:0000313" key="2">
    <source>
        <dbReference type="Proteomes" id="UP000690515"/>
    </source>
</evidence>
<dbReference type="RefSeq" id="WP_215818958.1">
    <property type="nucleotide sequence ID" value="NZ_JAGSOY010000011.1"/>
</dbReference>
<accession>A0ABS5Z9R5</accession>
<gene>
    <name evidence="1" type="ORF">KCG35_06955</name>
</gene>
<evidence type="ECO:0008006" key="3">
    <source>
        <dbReference type="Google" id="ProtNLM"/>
    </source>
</evidence>
<dbReference type="EMBL" id="JAGSOY010000011">
    <property type="protein sequence ID" value="MBU2710792.1"/>
    <property type="molecule type" value="Genomic_DNA"/>
</dbReference>
<protein>
    <recommendedName>
        <fullName evidence="3">GNAT family acetyltransferase</fullName>
    </recommendedName>
</protein>
<proteinExistence type="predicted"/>
<dbReference type="InterPro" id="IPR016181">
    <property type="entry name" value="Acyl_CoA_acyltransferase"/>
</dbReference>